<dbReference type="RefSeq" id="WP_090040317.1">
    <property type="nucleotide sequence ID" value="NZ_FOKI01000009.1"/>
</dbReference>
<dbReference type="GO" id="GO:0003700">
    <property type="term" value="F:DNA-binding transcription factor activity"/>
    <property type="evidence" value="ECO:0007669"/>
    <property type="project" value="InterPro"/>
</dbReference>
<dbReference type="InterPro" id="IPR036390">
    <property type="entry name" value="WH_DNA-bd_sf"/>
</dbReference>
<organism evidence="5 6">
    <name type="scientific">Clostridium frigidicarnis</name>
    <dbReference type="NCBI Taxonomy" id="84698"/>
    <lineage>
        <taxon>Bacteria</taxon>
        <taxon>Bacillati</taxon>
        <taxon>Bacillota</taxon>
        <taxon>Clostridia</taxon>
        <taxon>Eubacteriales</taxon>
        <taxon>Clostridiaceae</taxon>
        <taxon>Clostridium</taxon>
    </lineage>
</organism>
<evidence type="ECO:0000256" key="2">
    <source>
        <dbReference type="ARBA" id="ARBA00023125"/>
    </source>
</evidence>
<dbReference type="SUPFAM" id="SSF46785">
    <property type="entry name" value="Winged helix' DNA-binding domain"/>
    <property type="match status" value="1"/>
</dbReference>
<dbReference type="OrthoDB" id="9802328at2"/>
<dbReference type="CDD" id="cd07377">
    <property type="entry name" value="WHTH_GntR"/>
    <property type="match status" value="1"/>
</dbReference>
<evidence type="ECO:0000313" key="6">
    <source>
        <dbReference type="Proteomes" id="UP000198619"/>
    </source>
</evidence>
<dbReference type="InterPro" id="IPR000524">
    <property type="entry name" value="Tscrpt_reg_HTH_GntR"/>
</dbReference>
<dbReference type="Pfam" id="PF00392">
    <property type="entry name" value="GntR"/>
    <property type="match status" value="1"/>
</dbReference>
<dbReference type="PANTHER" id="PTHR38445:SF12">
    <property type="entry name" value="GNTR-FAMILY TRANSCRIPTIONAL REGULATOR"/>
    <property type="match status" value="1"/>
</dbReference>
<dbReference type="PROSITE" id="PS50949">
    <property type="entry name" value="HTH_GNTR"/>
    <property type="match status" value="1"/>
</dbReference>
<evidence type="ECO:0000256" key="3">
    <source>
        <dbReference type="ARBA" id="ARBA00023163"/>
    </source>
</evidence>
<evidence type="ECO:0000259" key="4">
    <source>
        <dbReference type="PROSITE" id="PS50949"/>
    </source>
</evidence>
<dbReference type="AlphaFoldDB" id="A0A1I0XU55"/>
<feature type="domain" description="HTH gntR-type" evidence="4">
    <location>
        <begin position="10"/>
        <end position="78"/>
    </location>
</feature>
<dbReference type="GO" id="GO:0003677">
    <property type="term" value="F:DNA binding"/>
    <property type="evidence" value="ECO:0007669"/>
    <property type="project" value="UniProtKB-KW"/>
</dbReference>
<name>A0A1I0XU55_9CLOT</name>
<dbReference type="Proteomes" id="UP000198619">
    <property type="component" value="Unassembled WGS sequence"/>
</dbReference>
<evidence type="ECO:0000313" key="5">
    <source>
        <dbReference type="EMBL" id="SFB03718.1"/>
    </source>
</evidence>
<gene>
    <name evidence="5" type="ORF">SAMN04488528_1009124</name>
</gene>
<proteinExistence type="predicted"/>
<dbReference type="EMBL" id="FOKI01000009">
    <property type="protein sequence ID" value="SFB03718.1"/>
    <property type="molecule type" value="Genomic_DNA"/>
</dbReference>
<sequence>MIKINFESETPIYEQLKNEIIKEIAKGSLKDGDSLPSIRQLSSDLEVNLHTVNKTYNILKDEGYLIIDRRKGAMVALNNNSKEKFEGEEKEALEVLIAKSLCKGYKKEEFLKKIEEAYKNFNK</sequence>
<dbReference type="Gene3D" id="1.10.10.10">
    <property type="entry name" value="Winged helix-like DNA-binding domain superfamily/Winged helix DNA-binding domain"/>
    <property type="match status" value="1"/>
</dbReference>
<reference evidence="5 6" key="1">
    <citation type="submission" date="2016-10" db="EMBL/GenBank/DDBJ databases">
        <authorList>
            <person name="de Groot N.N."/>
        </authorList>
    </citation>
    <scope>NUCLEOTIDE SEQUENCE [LARGE SCALE GENOMIC DNA]</scope>
    <source>
        <strain evidence="5 6">DSM 12271</strain>
    </source>
</reference>
<keyword evidence="6" id="KW-1185">Reference proteome</keyword>
<keyword evidence="2 5" id="KW-0238">DNA-binding</keyword>
<evidence type="ECO:0000256" key="1">
    <source>
        <dbReference type="ARBA" id="ARBA00023015"/>
    </source>
</evidence>
<keyword evidence="3" id="KW-0804">Transcription</keyword>
<dbReference type="PANTHER" id="PTHR38445">
    <property type="entry name" value="HTH-TYPE TRANSCRIPTIONAL REPRESSOR YTRA"/>
    <property type="match status" value="1"/>
</dbReference>
<dbReference type="InterPro" id="IPR036388">
    <property type="entry name" value="WH-like_DNA-bd_sf"/>
</dbReference>
<keyword evidence="1" id="KW-0805">Transcription regulation</keyword>
<protein>
    <submittedName>
        <fullName evidence="5">DNA-binding transcriptional regulator YhcF, GntR family</fullName>
    </submittedName>
</protein>
<accession>A0A1I0XU55</accession>
<dbReference type="SMART" id="SM00345">
    <property type="entry name" value="HTH_GNTR"/>
    <property type="match status" value="1"/>
</dbReference>
<dbReference type="STRING" id="84698.SAMN04488528_1009124"/>